<proteinExistence type="predicted"/>
<evidence type="ECO:0000313" key="2">
    <source>
        <dbReference type="EMBL" id="PJF17647.1"/>
    </source>
</evidence>
<keyword evidence="1" id="KW-1133">Transmembrane helix</keyword>
<sequence>MLDPRLRALLVLSLLGNVVLVVFYYTFSVPALHAVQKGLNCWDLEAQKADYYLDVNMMSLPMYRPQSSELNVKRARLTNLVMPFHARQEPAVMRNLELWKHFPPCYLAEEPGTHPNQDYMDSFFARDEHPAGRLGRNVTLTFFVSSEADPELEMRVLGAFNALPIRIQKCFSSANVRFSRLSNEDDKYLTGSRKMFEYMLNGWLGLLEPYYALYMEPDCLPVRPNWLMILDSQTRWPNSPFWIKGSIFRGDAHAITNRIVYNLFHINGNALYNLGDPSFRHFYFDMLRPYITKYYTEGAYDTDVFKFLLDLGNYNYARQTAHMFQFTDAIQNHWHSNYSIGELKAMSETVVLVHGGTPNP</sequence>
<organism evidence="2 3">
    <name type="scientific">Paramicrosporidium saccamoebae</name>
    <dbReference type="NCBI Taxonomy" id="1246581"/>
    <lineage>
        <taxon>Eukaryota</taxon>
        <taxon>Fungi</taxon>
        <taxon>Fungi incertae sedis</taxon>
        <taxon>Cryptomycota</taxon>
        <taxon>Cryptomycota incertae sedis</taxon>
        <taxon>Paramicrosporidium</taxon>
    </lineage>
</organism>
<dbReference type="AlphaFoldDB" id="A0A2H9TIR5"/>
<keyword evidence="1" id="KW-0812">Transmembrane</keyword>
<accession>A0A2H9TIR5</accession>
<protein>
    <submittedName>
        <fullName evidence="2">Uncharacterized protein</fullName>
    </submittedName>
</protein>
<comment type="caution">
    <text evidence="2">The sequence shown here is derived from an EMBL/GenBank/DDBJ whole genome shotgun (WGS) entry which is preliminary data.</text>
</comment>
<name>A0A2H9TIR5_9FUNG</name>
<dbReference type="Proteomes" id="UP000240830">
    <property type="component" value="Unassembled WGS sequence"/>
</dbReference>
<evidence type="ECO:0000313" key="3">
    <source>
        <dbReference type="Proteomes" id="UP000240830"/>
    </source>
</evidence>
<gene>
    <name evidence="2" type="ORF">PSACC_02549</name>
</gene>
<evidence type="ECO:0000256" key="1">
    <source>
        <dbReference type="SAM" id="Phobius"/>
    </source>
</evidence>
<keyword evidence="3" id="KW-1185">Reference proteome</keyword>
<keyword evidence="1" id="KW-0472">Membrane</keyword>
<dbReference type="EMBL" id="MTSL01000168">
    <property type="protein sequence ID" value="PJF17647.1"/>
    <property type="molecule type" value="Genomic_DNA"/>
</dbReference>
<dbReference type="OrthoDB" id="540503at2759"/>
<reference evidence="2 3" key="1">
    <citation type="submission" date="2016-10" db="EMBL/GenBank/DDBJ databases">
        <title>The genome of Paramicrosporidium saccamoebae is the missing link in understanding Cryptomycota and Microsporidia evolution.</title>
        <authorList>
            <person name="Quandt C.A."/>
            <person name="Beaudet D."/>
            <person name="Corsaro D."/>
            <person name="Michel R."/>
            <person name="Corradi N."/>
            <person name="James T."/>
        </authorList>
    </citation>
    <scope>NUCLEOTIDE SEQUENCE [LARGE SCALE GENOMIC DNA]</scope>
    <source>
        <strain evidence="2 3">KSL3</strain>
    </source>
</reference>
<feature type="transmembrane region" description="Helical" evidence="1">
    <location>
        <begin position="7"/>
        <end position="27"/>
    </location>
</feature>